<evidence type="ECO:0000256" key="7">
    <source>
        <dbReference type="ARBA" id="ARBA00023136"/>
    </source>
</evidence>
<dbReference type="Proteomes" id="UP000054093">
    <property type="component" value="Unassembled WGS sequence"/>
</dbReference>
<dbReference type="GO" id="GO:0009425">
    <property type="term" value="C:bacterial-type flagellum basal body"/>
    <property type="evidence" value="ECO:0007669"/>
    <property type="project" value="UniProtKB-SubCell"/>
</dbReference>
<comment type="function">
    <text evidence="1 10">Role in flagellar biosynthesis.</text>
</comment>
<dbReference type="InterPro" id="IPR006303">
    <property type="entry name" value="FliR"/>
</dbReference>
<dbReference type="InterPro" id="IPR002010">
    <property type="entry name" value="T3SS_IM_R"/>
</dbReference>
<feature type="transmembrane region" description="Helical" evidence="10">
    <location>
        <begin position="231"/>
        <end position="254"/>
    </location>
</feature>
<keyword evidence="8 10" id="KW-0975">Bacterial flagellum</keyword>
<evidence type="ECO:0000256" key="10">
    <source>
        <dbReference type="RuleBase" id="RU362071"/>
    </source>
</evidence>
<keyword evidence="11" id="KW-0282">Flagellum</keyword>
<dbReference type="NCBIfam" id="TIGR01400">
    <property type="entry name" value="fliR"/>
    <property type="match status" value="1"/>
</dbReference>
<keyword evidence="11" id="KW-0966">Cell projection</keyword>
<keyword evidence="4 10" id="KW-1003">Cell membrane</keyword>
<evidence type="ECO:0000256" key="1">
    <source>
        <dbReference type="ARBA" id="ARBA00002578"/>
    </source>
</evidence>
<accession>E7G2P5</accession>
<evidence type="ECO:0000313" key="11">
    <source>
        <dbReference type="EMBL" id="EFX42352.1"/>
    </source>
</evidence>
<organism evidence="11 12">
    <name type="scientific">Helicobacter suis HS5</name>
    <dbReference type="NCBI Taxonomy" id="710394"/>
    <lineage>
        <taxon>Bacteria</taxon>
        <taxon>Pseudomonadati</taxon>
        <taxon>Campylobacterota</taxon>
        <taxon>Epsilonproteobacteria</taxon>
        <taxon>Campylobacterales</taxon>
        <taxon>Helicobacteraceae</taxon>
        <taxon>Helicobacter</taxon>
    </lineage>
</organism>
<proteinExistence type="inferred from homology"/>
<comment type="similarity">
    <text evidence="2 10">Belongs to the FliR/MopE/SpaR family.</text>
</comment>
<comment type="caution">
    <text evidence="11">The sequence shown here is derived from an EMBL/GenBank/DDBJ whole genome shotgun (WGS) entry which is preliminary data.</text>
</comment>
<sequence length="275" mass="30747">MINNKSKREHPLKSMRYNAYMLDWLAYMSDQNVEGFLLLFLRLSGVIALFPFFDNNLIPVSIRGALSFFLTLVFYPTLPHPPLYTTAETFLIACCAEFFLGLCASFFLQVVFHAIAFATDTISFSMGLTMASAYDPISGAQKAIVGQVVLLLAILIMLQTSMHHLIILWVQHSLEKIPLGGFVFTSHIAQASMQALGHLFMVGFSMAFPILAIIMFGDIVFGMIMKTHPQFNLLAIGFPLKIAIALLGLILIMASIMHRFKEQLLQAFHVLTTLF</sequence>
<evidence type="ECO:0000256" key="2">
    <source>
        <dbReference type="ARBA" id="ARBA00009772"/>
    </source>
</evidence>
<feature type="transmembrane region" description="Helical" evidence="10">
    <location>
        <begin position="199"/>
        <end position="225"/>
    </location>
</feature>
<evidence type="ECO:0000313" key="12">
    <source>
        <dbReference type="Proteomes" id="UP000054093"/>
    </source>
</evidence>
<keyword evidence="7 10" id="KW-0472">Membrane</keyword>
<dbReference type="GO" id="GO:0005886">
    <property type="term" value="C:plasma membrane"/>
    <property type="evidence" value="ECO:0007669"/>
    <property type="project" value="UniProtKB-SubCell"/>
</dbReference>
<evidence type="ECO:0000256" key="5">
    <source>
        <dbReference type="ARBA" id="ARBA00022692"/>
    </source>
</evidence>
<feature type="transmembrane region" description="Helical" evidence="10">
    <location>
        <begin position="35"/>
        <end position="53"/>
    </location>
</feature>
<keyword evidence="5 10" id="KW-0812">Transmembrane</keyword>
<dbReference type="PANTHER" id="PTHR30065:SF8">
    <property type="entry name" value="FLAGELLAR BIOSYNTHETIC PROTEIN FLIR"/>
    <property type="match status" value="1"/>
</dbReference>
<feature type="transmembrane region" description="Helical" evidence="10">
    <location>
        <begin position="60"/>
        <end position="78"/>
    </location>
</feature>
<dbReference type="AlphaFoldDB" id="E7G2P5"/>
<dbReference type="PANTHER" id="PTHR30065">
    <property type="entry name" value="FLAGELLAR BIOSYNTHETIC PROTEIN FLIR"/>
    <property type="match status" value="1"/>
</dbReference>
<protein>
    <recommendedName>
        <fullName evidence="3 9">Flagellar biosynthetic protein FliR</fullName>
    </recommendedName>
</protein>
<evidence type="ECO:0000256" key="6">
    <source>
        <dbReference type="ARBA" id="ARBA00022989"/>
    </source>
</evidence>
<dbReference type="Pfam" id="PF01311">
    <property type="entry name" value="Bac_export_1"/>
    <property type="match status" value="1"/>
</dbReference>
<dbReference type="GO" id="GO:0006605">
    <property type="term" value="P:protein targeting"/>
    <property type="evidence" value="ECO:0007669"/>
    <property type="project" value="UniProtKB-UniRule"/>
</dbReference>
<dbReference type="EMBL" id="ADHO01000030">
    <property type="protein sequence ID" value="EFX42352.1"/>
    <property type="molecule type" value="Genomic_DNA"/>
</dbReference>
<evidence type="ECO:0000256" key="3">
    <source>
        <dbReference type="ARBA" id="ARBA00021717"/>
    </source>
</evidence>
<name>E7G2P5_9HELI</name>
<evidence type="ECO:0000256" key="9">
    <source>
        <dbReference type="NCBIfam" id="TIGR01400"/>
    </source>
</evidence>
<comment type="subcellular location">
    <subcellularLocation>
        <location evidence="10">Cell membrane</location>
        <topology evidence="10">Multi-pass membrane protein</topology>
    </subcellularLocation>
    <subcellularLocation>
        <location evidence="10">Bacterial flagellum basal body</location>
    </subcellularLocation>
</comment>
<dbReference type="GO" id="GO:0044780">
    <property type="term" value="P:bacterial-type flagellum assembly"/>
    <property type="evidence" value="ECO:0007669"/>
    <property type="project" value="UniProtKB-UniRule"/>
</dbReference>
<keyword evidence="6 10" id="KW-1133">Transmembrane helix</keyword>
<keyword evidence="11" id="KW-0969">Cilium</keyword>
<dbReference type="PRINTS" id="PR00953">
    <property type="entry name" value="TYPE3IMRPROT"/>
</dbReference>
<evidence type="ECO:0000256" key="8">
    <source>
        <dbReference type="ARBA" id="ARBA00023143"/>
    </source>
</evidence>
<reference evidence="11 12" key="1">
    <citation type="journal article" date="2011" name="Vet. Res.">
        <title>Genome sequence of Helicobacter suis supports its role in gastric pathology.</title>
        <authorList>
            <person name="Vermoote M."/>
            <person name="Vandekerckhove T.T."/>
            <person name="Flahou B."/>
            <person name="Pasmans F."/>
            <person name="Smet A."/>
            <person name="De Groote D."/>
            <person name="Van Criekinge W."/>
            <person name="Ducatelle R."/>
            <person name="Haesebrouck F."/>
        </authorList>
    </citation>
    <scope>NUCLEOTIDE SEQUENCE [LARGE SCALE GENOMIC DNA]</scope>
    <source>
        <strain evidence="11 12">HS5</strain>
    </source>
</reference>
<gene>
    <name evidence="11" type="primary">fliR</name>
    <name evidence="11" type="ORF">HSUHS5_0185</name>
</gene>
<evidence type="ECO:0000256" key="4">
    <source>
        <dbReference type="ARBA" id="ARBA00022475"/>
    </source>
</evidence>
<feature type="transmembrane region" description="Helical" evidence="10">
    <location>
        <begin position="90"/>
        <end position="108"/>
    </location>
</feature>